<name>A0A1L8WDV2_9ENTE</name>
<dbReference type="Proteomes" id="UP000182152">
    <property type="component" value="Unassembled WGS sequence"/>
</dbReference>
<feature type="domain" description="Glycosyltransferase 2-like" evidence="1">
    <location>
        <begin position="450"/>
        <end position="576"/>
    </location>
</feature>
<dbReference type="InterPro" id="IPR029044">
    <property type="entry name" value="Nucleotide-diphossugar_trans"/>
</dbReference>
<dbReference type="InterPro" id="IPR001173">
    <property type="entry name" value="Glyco_trans_2-like"/>
</dbReference>
<evidence type="ECO:0000313" key="2">
    <source>
        <dbReference type="EMBL" id="OJG79199.1"/>
    </source>
</evidence>
<dbReference type="CDD" id="cd04186">
    <property type="entry name" value="GT_2_like_c"/>
    <property type="match status" value="1"/>
</dbReference>
<dbReference type="GO" id="GO:0016757">
    <property type="term" value="F:glycosyltransferase activity"/>
    <property type="evidence" value="ECO:0007669"/>
    <property type="project" value="UniProtKB-KW"/>
</dbReference>
<evidence type="ECO:0000313" key="3">
    <source>
        <dbReference type="Proteomes" id="UP000182152"/>
    </source>
</evidence>
<dbReference type="Gene3D" id="3.90.550.10">
    <property type="entry name" value="Spore Coat Polysaccharide Biosynthesis Protein SpsA, Chain A"/>
    <property type="match status" value="2"/>
</dbReference>
<dbReference type="EMBL" id="JXLB01000020">
    <property type="protein sequence ID" value="OJG79199.1"/>
    <property type="molecule type" value="Genomic_DNA"/>
</dbReference>
<evidence type="ECO:0000259" key="1">
    <source>
        <dbReference type="Pfam" id="PF00535"/>
    </source>
</evidence>
<dbReference type="Pfam" id="PF00535">
    <property type="entry name" value="Glycos_transf_2"/>
    <property type="match status" value="2"/>
</dbReference>
<proteinExistence type="predicted"/>
<comment type="caution">
    <text evidence="2">The sequence shown here is derived from an EMBL/GenBank/DDBJ whole genome shotgun (WGS) entry which is preliminary data.</text>
</comment>
<accession>A0A1L8WDV2</accession>
<keyword evidence="2" id="KW-0808">Transferase</keyword>
<dbReference type="PANTHER" id="PTHR43179">
    <property type="entry name" value="RHAMNOSYLTRANSFERASE WBBL"/>
    <property type="match status" value="1"/>
</dbReference>
<dbReference type="STRING" id="150033.RV14_GL001024"/>
<protein>
    <submittedName>
        <fullName evidence="2">Glycosyl transferase</fullName>
    </submittedName>
</protein>
<dbReference type="SUPFAM" id="SSF53448">
    <property type="entry name" value="Nucleotide-diphospho-sugar transferases"/>
    <property type="match status" value="2"/>
</dbReference>
<dbReference type="PANTHER" id="PTHR43179:SF7">
    <property type="entry name" value="RHAMNOSYLTRANSFERASE WBBL"/>
    <property type="match status" value="1"/>
</dbReference>
<organism evidence="2 3">
    <name type="scientific">Enterococcus ratti</name>
    <dbReference type="NCBI Taxonomy" id="150033"/>
    <lineage>
        <taxon>Bacteria</taxon>
        <taxon>Bacillati</taxon>
        <taxon>Bacillota</taxon>
        <taxon>Bacilli</taxon>
        <taxon>Lactobacillales</taxon>
        <taxon>Enterococcaceae</taxon>
        <taxon>Enterococcus</taxon>
    </lineage>
</organism>
<gene>
    <name evidence="2" type="ORF">RV14_GL001024</name>
</gene>
<sequence length="723" mass="83355">MNLFDKGERKIVQKKEIAVFIDQITRERATGDLLVVGWAIDEVTKELPVIRVKKEKVTAEVTNVVRLDINHLYNLDVKAKSGFNIRLSGNLRGKAILDFRTNAHQNGIAIKLNGRYPYDDGVETTWEKKKKLLKKGINYTRTHGVKKAIRRFKLEMKSANTDYEQWLKRHEKFDFQKQRQESVSFNYRPLISVIMPVYNVEIKWLEKCIESVLNQTYEKWELCISDDASTDPKIRKCLEAYQKKDQRIKVIFRKENGHISLATNSALEVAKGEFIALLDNDDELPPYALFEVAKVLNEHPELDVIYSDEDKIDANGHRFDPHFKADWSPDTLMGNNYISHLGVYRTSLVKKLGGFRKGYEGSQDYDLILRVTEQIPKEHIYHIDKILYHWRTIPGSTASSGEAKNYIYDSGVKALTDALKRRNIKGMVRPGRISGFYEVSYEVLNEELVSIIIPTKNGYDDLKLCVDSIIEKTNYSNYEIIVADNGSTDPKMQELFAEYKKKLKERFFVELIDIPFNYSRINNLAAKKANGKYLLFLNNDTEVIEPNWMTRMVSYAQFDRIGCVGAKLYYPDDTTQHAGVLVGIGGVAGHALNNYDRTHCGYFGRLVIDVNYLAVTAACMMVKTADFQAVNGFDETLEVAFNDVDLCLKIYELGRFNVYAHQVELYHFESKSRGYEDTPEKQKRFAGEIKKMQDKWPKYIAHDPFYNDNLTKEGIGDFSLRPD</sequence>
<keyword evidence="3" id="KW-1185">Reference proteome</keyword>
<reference evidence="2 3" key="1">
    <citation type="submission" date="2014-12" db="EMBL/GenBank/DDBJ databases">
        <title>Draft genome sequences of 29 type strains of Enterococci.</title>
        <authorList>
            <person name="Zhong Z."/>
            <person name="Sun Z."/>
            <person name="Liu W."/>
            <person name="Zhang W."/>
            <person name="Zhang H."/>
        </authorList>
    </citation>
    <scope>NUCLEOTIDE SEQUENCE [LARGE SCALE GENOMIC DNA]</scope>
    <source>
        <strain evidence="2 3">DSM 15687</strain>
    </source>
</reference>
<dbReference type="CDD" id="cd04184">
    <property type="entry name" value="GT2_RfbC_Mx_like"/>
    <property type="match status" value="1"/>
</dbReference>
<feature type="domain" description="Glycosyltransferase 2-like" evidence="1">
    <location>
        <begin position="192"/>
        <end position="318"/>
    </location>
</feature>
<dbReference type="AlphaFoldDB" id="A0A1L8WDV2"/>